<dbReference type="PANTHER" id="PTHR38384:SF2">
    <property type="entry name" value="MEMBRANE LIPOPROTEIN"/>
    <property type="match status" value="1"/>
</dbReference>
<protein>
    <submittedName>
        <fullName evidence="1">Uncharacterized protein</fullName>
    </submittedName>
</protein>
<sequence>MFVTSKSVLKSPNLGAGRYGFMFGRESARKDLQELIDDLRRGSVDSDTSVVPDQAK</sequence>
<comment type="caution">
    <text evidence="1">The sequence shown here is derived from an EMBL/GenBank/DDBJ whole genome shotgun (WGS) entry which is preliminary data.</text>
</comment>
<gene>
    <name evidence="1" type="ORF">HPP92_022377</name>
</gene>
<dbReference type="OrthoDB" id="1880850at2759"/>
<dbReference type="Proteomes" id="UP000636800">
    <property type="component" value="Chromosome 12"/>
</dbReference>
<accession>A0A835PNF7</accession>
<organism evidence="1 2">
    <name type="scientific">Vanilla planifolia</name>
    <name type="common">Vanilla</name>
    <dbReference type="NCBI Taxonomy" id="51239"/>
    <lineage>
        <taxon>Eukaryota</taxon>
        <taxon>Viridiplantae</taxon>
        <taxon>Streptophyta</taxon>
        <taxon>Embryophyta</taxon>
        <taxon>Tracheophyta</taxon>
        <taxon>Spermatophyta</taxon>
        <taxon>Magnoliopsida</taxon>
        <taxon>Liliopsida</taxon>
        <taxon>Asparagales</taxon>
        <taxon>Orchidaceae</taxon>
        <taxon>Vanilloideae</taxon>
        <taxon>Vanilleae</taxon>
        <taxon>Vanilla</taxon>
    </lineage>
</organism>
<evidence type="ECO:0000313" key="2">
    <source>
        <dbReference type="Proteomes" id="UP000636800"/>
    </source>
</evidence>
<evidence type="ECO:0000313" key="1">
    <source>
        <dbReference type="EMBL" id="KAG0457220.1"/>
    </source>
</evidence>
<dbReference type="AlphaFoldDB" id="A0A835PNF7"/>
<keyword evidence="2" id="KW-1185">Reference proteome</keyword>
<name>A0A835PNF7_VANPL</name>
<dbReference type="PANTHER" id="PTHR38384">
    <property type="entry name" value="MEMBRANE LIPOPROTEIN-RELATED"/>
    <property type="match status" value="1"/>
</dbReference>
<reference evidence="1 2" key="1">
    <citation type="journal article" date="2020" name="Nat. Food">
        <title>A phased Vanilla planifolia genome enables genetic improvement of flavour and production.</title>
        <authorList>
            <person name="Hasing T."/>
            <person name="Tang H."/>
            <person name="Brym M."/>
            <person name="Khazi F."/>
            <person name="Huang T."/>
            <person name="Chambers A.H."/>
        </authorList>
    </citation>
    <scope>NUCLEOTIDE SEQUENCE [LARGE SCALE GENOMIC DNA]</scope>
    <source>
        <tissue evidence="1">Leaf</tissue>
    </source>
</reference>
<dbReference type="EMBL" id="JADCNL010000012">
    <property type="protein sequence ID" value="KAG0457220.1"/>
    <property type="molecule type" value="Genomic_DNA"/>
</dbReference>
<proteinExistence type="predicted"/>